<dbReference type="EMBL" id="CAHIKZ030001414">
    <property type="protein sequence ID" value="CAE1263480.1"/>
    <property type="molecule type" value="Genomic_DNA"/>
</dbReference>
<feature type="transmembrane region" description="Helical" evidence="1">
    <location>
        <begin position="687"/>
        <end position="707"/>
    </location>
</feature>
<feature type="transmembrane region" description="Helical" evidence="1">
    <location>
        <begin position="651"/>
        <end position="675"/>
    </location>
</feature>
<feature type="transmembrane region" description="Helical" evidence="1">
    <location>
        <begin position="492"/>
        <end position="511"/>
    </location>
</feature>
<feature type="transmembrane region" description="Helical" evidence="1">
    <location>
        <begin position="605"/>
        <end position="621"/>
    </location>
</feature>
<keyword evidence="1" id="KW-0472">Membrane</keyword>
<evidence type="ECO:0000256" key="1">
    <source>
        <dbReference type="SAM" id="Phobius"/>
    </source>
</evidence>
<feature type="transmembrane region" description="Helical" evidence="1">
    <location>
        <begin position="628"/>
        <end position="645"/>
    </location>
</feature>
<feature type="transmembrane region" description="Helical" evidence="1">
    <location>
        <begin position="713"/>
        <end position="737"/>
    </location>
</feature>
<dbReference type="AlphaFoldDB" id="A0A812CBF9"/>
<feature type="transmembrane region" description="Helical" evidence="1">
    <location>
        <begin position="149"/>
        <end position="169"/>
    </location>
</feature>
<feature type="transmembrane region" description="Helical" evidence="1">
    <location>
        <begin position="22"/>
        <end position="43"/>
    </location>
</feature>
<feature type="transmembrane region" description="Helical" evidence="1">
    <location>
        <begin position="207"/>
        <end position="229"/>
    </location>
</feature>
<evidence type="ECO:0000313" key="3">
    <source>
        <dbReference type="Proteomes" id="UP000597762"/>
    </source>
</evidence>
<gene>
    <name evidence="2" type="ORF">SPHA_33714</name>
</gene>
<keyword evidence="3" id="KW-1185">Reference proteome</keyword>
<keyword evidence="1" id="KW-1133">Transmembrane helix</keyword>
<feature type="transmembrane region" description="Helical" evidence="1">
    <location>
        <begin position="49"/>
        <end position="69"/>
    </location>
</feature>
<feature type="transmembrane region" description="Helical" evidence="1">
    <location>
        <begin position="118"/>
        <end position="137"/>
    </location>
</feature>
<organism evidence="2 3">
    <name type="scientific">Acanthosepion pharaonis</name>
    <name type="common">Pharaoh cuttlefish</name>
    <name type="synonym">Sepia pharaonis</name>
    <dbReference type="NCBI Taxonomy" id="158019"/>
    <lineage>
        <taxon>Eukaryota</taxon>
        <taxon>Metazoa</taxon>
        <taxon>Spiralia</taxon>
        <taxon>Lophotrochozoa</taxon>
        <taxon>Mollusca</taxon>
        <taxon>Cephalopoda</taxon>
        <taxon>Coleoidea</taxon>
        <taxon>Decapodiformes</taxon>
        <taxon>Sepiida</taxon>
        <taxon>Sepiina</taxon>
        <taxon>Sepiidae</taxon>
        <taxon>Acanthosepion</taxon>
    </lineage>
</organism>
<feature type="transmembrane region" description="Helical" evidence="1">
    <location>
        <begin position="349"/>
        <end position="373"/>
    </location>
</feature>
<feature type="transmembrane region" description="Helical" evidence="1">
    <location>
        <begin position="323"/>
        <end position="343"/>
    </location>
</feature>
<protein>
    <submittedName>
        <fullName evidence="2">Uncharacterized protein</fullName>
    </submittedName>
</protein>
<feature type="transmembrane region" description="Helical" evidence="1">
    <location>
        <begin position="89"/>
        <end position="112"/>
    </location>
</feature>
<name>A0A812CBF9_ACAPH</name>
<sequence>MPFTLLPVSSHSLPYPSNTTKYLHYLIFLFSIPFLYLLILLSFQSHYPLSHLFLLSPFCLYLLILSLILPIQLRLSIISCFSFLHHLPIIHYLIFLSSLTLCLYLLILSLILSNTTKIIHYLIPLFSHLFLFFSFSLSFQYYPLSTIKIIHYLISLPSPLFCIFSFSPLSFQYKLRLSIISCFSFLSPFACIFSFSPYPSNTTKIHYHYLISSFLLLFACIFSFSPLSFPIQLRLSFIILFSCLLPVSSHSLPNFSCIFILFLSILSLSFNTTKIIHYLIFPLFSPFAYYPLSHASSLIHFACIFSFSPLSFPIQLRLSIISLSYSFFSLTLCLYLLILSLILPIQINIIHYLISILLFLTICLYLLILSLILSNTTKIIHLSHASSFSFTFCLLSIISLFSFSLFACIFSFSLLILSNTTKIIHYLMPLFFLTLCLYLLISLLILSNTIKLYPLSHALSSHLLSYPFACIFSFSPYPFFQYNLYLYPLSHASYPFLTLFLYLLILILSYPFPIQLKLSIISCLFFFINHLPVSSHSLLIPSNTTKIIIISYFIFSHHLPCLLILSLILPIQLKLSIYLMPLSFSIRSFSCIFSFSPYPSNTTKIIHYLMPLLIFLTFAFYPLSHASLSSLTHFCLYLLILSLILSNTTKIIHYLMPSLFFTLCLYLLILSPLSFPIQLKLSIISHPLSFISHSPLCLYLLILSLIPSNTTKIIHYLMPLFFLFTLCLYLLILSLILPIPINFHYYPLSSLNHLPVSSHSPYPSNTTKNHPYLISIFPLPVSSHSLPYPSN</sequence>
<dbReference type="Proteomes" id="UP000597762">
    <property type="component" value="Unassembled WGS sequence"/>
</dbReference>
<feature type="transmembrane region" description="Helical" evidence="1">
    <location>
        <begin position="235"/>
        <end position="263"/>
    </location>
</feature>
<feature type="transmembrane region" description="Helical" evidence="1">
    <location>
        <begin position="423"/>
        <end position="446"/>
    </location>
</feature>
<keyword evidence="1" id="KW-0812">Transmembrane</keyword>
<feature type="transmembrane region" description="Helical" evidence="1">
    <location>
        <begin position="518"/>
        <end position="535"/>
    </location>
</feature>
<accession>A0A812CBF9</accession>
<feature type="transmembrane region" description="Helical" evidence="1">
    <location>
        <begin position="576"/>
        <end position="599"/>
    </location>
</feature>
<feature type="transmembrane region" description="Helical" evidence="1">
    <location>
        <begin position="458"/>
        <end position="480"/>
    </location>
</feature>
<proteinExistence type="predicted"/>
<comment type="caution">
    <text evidence="2">The sequence shown here is derived from an EMBL/GenBank/DDBJ whole genome shotgun (WGS) entry which is preliminary data.</text>
</comment>
<reference evidence="2" key="1">
    <citation type="submission" date="2021-01" db="EMBL/GenBank/DDBJ databases">
        <authorList>
            <person name="Li R."/>
            <person name="Bekaert M."/>
        </authorList>
    </citation>
    <scope>NUCLEOTIDE SEQUENCE</scope>
    <source>
        <strain evidence="2">Farmed</strain>
    </source>
</reference>
<feature type="transmembrane region" description="Helical" evidence="1">
    <location>
        <begin position="547"/>
        <end position="569"/>
    </location>
</feature>
<feature type="transmembrane region" description="Helical" evidence="1">
    <location>
        <begin position="394"/>
        <end position="417"/>
    </location>
</feature>
<evidence type="ECO:0000313" key="2">
    <source>
        <dbReference type="EMBL" id="CAE1263480.1"/>
    </source>
</evidence>